<proteinExistence type="predicted"/>
<protein>
    <submittedName>
        <fullName evidence="1">Uncharacterized protein</fullName>
    </submittedName>
</protein>
<organism evidence="1 2">
    <name type="scientific">Mycobacterium shinjukuense</name>
    <dbReference type="NCBI Taxonomy" id="398694"/>
    <lineage>
        <taxon>Bacteria</taxon>
        <taxon>Bacillati</taxon>
        <taxon>Actinomycetota</taxon>
        <taxon>Actinomycetes</taxon>
        <taxon>Mycobacteriales</taxon>
        <taxon>Mycobacteriaceae</taxon>
        <taxon>Mycobacterium</taxon>
    </lineage>
</organism>
<evidence type="ECO:0000313" key="2">
    <source>
        <dbReference type="Proteomes" id="UP000467236"/>
    </source>
</evidence>
<dbReference type="AlphaFoldDB" id="A0A7I7MQ60"/>
<evidence type="ECO:0000313" key="1">
    <source>
        <dbReference type="EMBL" id="BBX74216.1"/>
    </source>
</evidence>
<dbReference type="KEGG" id="mshj:MSHI_21220"/>
<keyword evidence="2" id="KW-1185">Reference proteome</keyword>
<gene>
    <name evidence="1" type="ORF">MSHI_21220</name>
</gene>
<dbReference type="Proteomes" id="UP000467236">
    <property type="component" value="Chromosome"/>
</dbReference>
<reference evidence="1 2" key="1">
    <citation type="journal article" date="2019" name="Emerg. Microbes Infect.">
        <title>Comprehensive subspecies identification of 175 nontuberculous mycobacteria species based on 7547 genomic profiles.</title>
        <authorList>
            <person name="Matsumoto Y."/>
            <person name="Kinjo T."/>
            <person name="Motooka D."/>
            <person name="Nabeya D."/>
            <person name="Jung N."/>
            <person name="Uechi K."/>
            <person name="Horii T."/>
            <person name="Iida T."/>
            <person name="Fujita J."/>
            <person name="Nakamura S."/>
        </authorList>
    </citation>
    <scope>NUCLEOTIDE SEQUENCE [LARGE SCALE GENOMIC DNA]</scope>
    <source>
        <strain evidence="1 2">JCM 14233</strain>
    </source>
</reference>
<dbReference type="EMBL" id="AP022575">
    <property type="protein sequence ID" value="BBX74216.1"/>
    <property type="molecule type" value="Genomic_DNA"/>
</dbReference>
<sequence length="56" mass="6483">MKVAFARLAQQISGIELELHPETGLHYDDWTLRRPDTAAGRRRTRGGQLRLNLRLQ</sequence>
<accession>A0A7I7MQ60</accession>
<name>A0A7I7MQ60_9MYCO</name>